<name>A0A0C5WMB9_9GAMM</name>
<dbReference type="NCBIfam" id="NF003814">
    <property type="entry name" value="PRK05406.1-3"/>
    <property type="match status" value="1"/>
</dbReference>
<proteinExistence type="predicted"/>
<dbReference type="SUPFAM" id="SSF88713">
    <property type="entry name" value="Glycoside hydrolase/deacetylase"/>
    <property type="match status" value="1"/>
</dbReference>
<accession>A0A0C5WMB9</accession>
<dbReference type="Gene3D" id="3.20.20.370">
    <property type="entry name" value="Glycoside hydrolase/deacetylase"/>
    <property type="match status" value="1"/>
</dbReference>
<dbReference type="EMBL" id="CP005974">
    <property type="protein sequence ID" value="AJR08243.1"/>
    <property type="molecule type" value="Genomic_DNA"/>
</dbReference>
<sequence length="249" mass="27320">MKLNCDMGESFGRWTMGKDADVMPYIDMANIACGFHASDPDHMAKTIQLAVEDNVEIGAHPGYDDKSGFGRRSIPHSAEAITRLVAYQIGALDALCKLYGGEVSYVKPHGALYNDMMSQSWIFEAILSAVADLNQYRSAPLKLMILARRDNQQYIGLAAQQNVELLFEGFADRAYDSDGLLVPRAQAGAVYHDSLRIRQQVAELAVGKITTIDGNTLELDVDTVCVHGDNDESVAIVRQLAEDLAHVQD</sequence>
<dbReference type="PANTHER" id="PTHR30292:SF0">
    <property type="entry name" value="5-OXOPROLINASE SUBUNIT A"/>
    <property type="match status" value="1"/>
</dbReference>
<dbReference type="InterPro" id="IPR011330">
    <property type="entry name" value="Glyco_hydro/deAcase_b/a-brl"/>
</dbReference>
<dbReference type="PANTHER" id="PTHR30292">
    <property type="entry name" value="UNCHARACTERIZED PROTEIN YBGL-RELATED"/>
    <property type="match status" value="1"/>
</dbReference>
<organism evidence="1 2">
    <name type="scientific">Photobacterium gaetbulicola Gung47</name>
    <dbReference type="NCBI Taxonomy" id="658445"/>
    <lineage>
        <taxon>Bacteria</taxon>
        <taxon>Pseudomonadati</taxon>
        <taxon>Pseudomonadota</taxon>
        <taxon>Gammaproteobacteria</taxon>
        <taxon>Vibrionales</taxon>
        <taxon>Vibrionaceae</taxon>
        <taxon>Photobacterium</taxon>
    </lineage>
</organism>
<dbReference type="HOGENOM" id="CLU_069535_0_0_6"/>
<dbReference type="GO" id="GO:0005975">
    <property type="term" value="P:carbohydrate metabolic process"/>
    <property type="evidence" value="ECO:0007669"/>
    <property type="project" value="InterPro"/>
</dbReference>
<evidence type="ECO:0000313" key="2">
    <source>
        <dbReference type="Proteomes" id="UP000032303"/>
    </source>
</evidence>
<dbReference type="InterPro" id="IPR005501">
    <property type="entry name" value="LamB/YcsF/PxpA-like"/>
</dbReference>
<dbReference type="OrthoDB" id="9773478at2"/>
<dbReference type="NCBIfam" id="NF003816">
    <property type="entry name" value="PRK05406.1-5"/>
    <property type="match status" value="1"/>
</dbReference>
<dbReference type="KEGG" id="pgb:H744_2c1570"/>
<dbReference type="Pfam" id="PF03746">
    <property type="entry name" value="LamB_YcsF"/>
    <property type="match status" value="1"/>
</dbReference>
<evidence type="ECO:0000313" key="1">
    <source>
        <dbReference type="EMBL" id="AJR08243.1"/>
    </source>
</evidence>
<reference evidence="1 2" key="1">
    <citation type="submission" date="2013-05" db="EMBL/GenBank/DDBJ databases">
        <title>Complete genome sequence of the lipase-producing bacterium Photobacterium gaetbulicola Gung47.</title>
        <authorList>
            <person name="Kim Y.-O."/>
        </authorList>
    </citation>
    <scope>NUCLEOTIDE SEQUENCE [LARGE SCALE GENOMIC DNA]</scope>
    <source>
        <strain evidence="1 2">Gung47</strain>
    </source>
</reference>
<keyword evidence="2" id="KW-1185">Reference proteome</keyword>
<protein>
    <submittedName>
        <fullName evidence="1">LamB/YcsF family protein</fullName>
    </submittedName>
</protein>
<dbReference type="CDD" id="cd10787">
    <property type="entry name" value="LamB_YcsF_like"/>
    <property type="match status" value="1"/>
</dbReference>
<dbReference type="STRING" id="658445.H744_2c1570"/>
<dbReference type="Proteomes" id="UP000032303">
    <property type="component" value="Chromosome 2"/>
</dbReference>
<gene>
    <name evidence="1" type="ORF">H744_2c1570</name>
</gene>
<dbReference type="PATRIC" id="fig|658445.3.peg.3487"/>
<dbReference type="AlphaFoldDB" id="A0A0C5WMB9"/>